<dbReference type="InterPro" id="IPR017730">
    <property type="entry name" value="Chaperonin_ClpB"/>
</dbReference>
<dbReference type="EMBL" id="JAWSTH010000003">
    <property type="protein sequence ID" value="MDW5593132.1"/>
    <property type="molecule type" value="Genomic_DNA"/>
</dbReference>
<dbReference type="InterPro" id="IPR018368">
    <property type="entry name" value="ClpA/B_CS1"/>
</dbReference>
<evidence type="ECO:0000256" key="11">
    <source>
        <dbReference type="RuleBase" id="RU362034"/>
    </source>
</evidence>
<evidence type="ECO:0000256" key="4">
    <source>
        <dbReference type="ARBA" id="ARBA00022840"/>
    </source>
</evidence>
<dbReference type="PROSITE" id="PS00870">
    <property type="entry name" value="CLPAB_1"/>
    <property type="match status" value="1"/>
</dbReference>
<dbReference type="PROSITE" id="PS00871">
    <property type="entry name" value="CLPAB_2"/>
    <property type="match status" value="1"/>
</dbReference>
<dbReference type="InterPro" id="IPR019489">
    <property type="entry name" value="Clp_ATPase_C"/>
</dbReference>
<dbReference type="SUPFAM" id="SSF81923">
    <property type="entry name" value="Double Clp-N motif"/>
    <property type="match status" value="1"/>
</dbReference>
<dbReference type="RefSeq" id="WP_318595394.1">
    <property type="nucleotide sequence ID" value="NZ_JAWSTH010000003.1"/>
</dbReference>
<dbReference type="PANTHER" id="PTHR11638">
    <property type="entry name" value="ATP-DEPENDENT CLP PROTEASE"/>
    <property type="match status" value="1"/>
</dbReference>
<dbReference type="InterPro" id="IPR028299">
    <property type="entry name" value="ClpA/B_CS2"/>
</dbReference>
<evidence type="ECO:0000256" key="10">
    <source>
        <dbReference type="RuleBase" id="RU004432"/>
    </source>
</evidence>
<protein>
    <recommendedName>
        <fullName evidence="11">Chaperone protein ClpB</fullName>
    </recommendedName>
</protein>
<comment type="function">
    <text evidence="11">Part of a stress-induced multi-chaperone system, it is involved in the recovery of the cell from heat-induced damage, in cooperation with DnaK, DnaJ and GrpE.</text>
</comment>
<name>A0ABU4HIJ3_9ACTN</name>
<dbReference type="NCBIfam" id="TIGR03346">
    <property type="entry name" value="chaperone_ClpB"/>
    <property type="match status" value="1"/>
</dbReference>
<dbReference type="CDD" id="cd19499">
    <property type="entry name" value="RecA-like_ClpB_Hsp104-like"/>
    <property type="match status" value="1"/>
</dbReference>
<dbReference type="Pfam" id="PF17871">
    <property type="entry name" value="AAA_lid_9"/>
    <property type="match status" value="1"/>
</dbReference>
<dbReference type="CDD" id="cd00009">
    <property type="entry name" value="AAA"/>
    <property type="match status" value="1"/>
</dbReference>
<evidence type="ECO:0000256" key="9">
    <source>
        <dbReference type="PROSITE-ProRule" id="PRU01251"/>
    </source>
</evidence>
<evidence type="ECO:0000256" key="6">
    <source>
        <dbReference type="ARBA" id="ARBA00023054"/>
    </source>
</evidence>
<dbReference type="Gene3D" id="1.10.1780.10">
    <property type="entry name" value="Clp, N-terminal domain"/>
    <property type="match status" value="1"/>
</dbReference>
<keyword evidence="4 10" id="KW-0067">ATP-binding</keyword>
<evidence type="ECO:0000256" key="7">
    <source>
        <dbReference type="ARBA" id="ARBA00023186"/>
    </source>
</evidence>
<reference evidence="15" key="1">
    <citation type="submission" date="2023-07" db="EMBL/GenBank/DDBJ databases">
        <title>Conexibacter stalactiti sp. nov., isolated from stalactites in a lava cave and emended description of the genus Conexibacter.</title>
        <authorList>
            <person name="Lee S.D."/>
        </authorList>
    </citation>
    <scope>NUCLEOTIDE SEQUENCE [LARGE SCALE GENOMIC DNA]</scope>
    <source>
        <strain evidence="15">KCTC 39840</strain>
    </source>
</reference>
<dbReference type="InterPro" id="IPR004176">
    <property type="entry name" value="Clp_R_N"/>
</dbReference>
<evidence type="ECO:0000256" key="8">
    <source>
        <dbReference type="ARBA" id="ARBA00026057"/>
    </source>
</evidence>
<dbReference type="Pfam" id="PF07724">
    <property type="entry name" value="AAA_2"/>
    <property type="match status" value="1"/>
</dbReference>
<organism evidence="14 15">
    <name type="scientific">Conexibacter stalactiti</name>
    <dbReference type="NCBI Taxonomy" id="1940611"/>
    <lineage>
        <taxon>Bacteria</taxon>
        <taxon>Bacillati</taxon>
        <taxon>Actinomycetota</taxon>
        <taxon>Thermoleophilia</taxon>
        <taxon>Solirubrobacterales</taxon>
        <taxon>Conexibacteraceae</taxon>
        <taxon>Conexibacter</taxon>
    </lineage>
</organism>
<dbReference type="Pfam" id="PF02861">
    <property type="entry name" value="Clp_N"/>
    <property type="match status" value="1"/>
</dbReference>
<keyword evidence="5 11" id="KW-0346">Stress response</keyword>
<dbReference type="InterPro" id="IPR003959">
    <property type="entry name" value="ATPase_AAA_core"/>
</dbReference>
<feature type="coiled-coil region" evidence="11">
    <location>
        <begin position="87"/>
        <end position="114"/>
    </location>
</feature>
<feature type="coiled-coil region" evidence="11">
    <location>
        <begin position="411"/>
        <end position="505"/>
    </location>
</feature>
<evidence type="ECO:0000313" key="14">
    <source>
        <dbReference type="EMBL" id="MDW5593132.1"/>
    </source>
</evidence>
<evidence type="ECO:0000256" key="3">
    <source>
        <dbReference type="ARBA" id="ARBA00022741"/>
    </source>
</evidence>
<dbReference type="PRINTS" id="PR00300">
    <property type="entry name" value="CLPPROTEASEA"/>
</dbReference>
<dbReference type="InterPro" id="IPR001270">
    <property type="entry name" value="ClpA/B"/>
</dbReference>
<keyword evidence="11" id="KW-0963">Cytoplasm</keyword>
<proteinExistence type="inferred from homology"/>
<dbReference type="Proteomes" id="UP001284601">
    <property type="component" value="Unassembled WGS sequence"/>
</dbReference>
<sequence>MDPERLTQKTQEALHDAQTRALRFGHTEVAPEHMLLALVAQPDGLVPRLLLRADVDAGRLTQQLEAELRRRPRVSGPGAAPGQVYVSRRLSELLDVAEQEAQRLKDDYVSVEHVLVAFLRAGGDTAAGRLLNESGLTADRLLEILTEVRGAQRVTSAMPEGAYEALEKYGRDLVEEARAGRLDPVIGRDGEIRRVIQILSRKTKSNPVLVGDPGVGKTAIVEGLAQRIVRQDVPEGLKDKTVFALDMGSLVAGAKYRGEFEERLKAVLTEVKAAEGRILLFIDELHTVVGAGGGSEGAMDAGNMLKPMLARGELHCIGATTLDEYRRHIERDAALERRFQPVVIDEPSVEDTISILRGLRERFEVHHGVRIQDAALVAAATLSQRYITDRFLPDKAIDLVDEACAVVRTEIDSLPQELDEITRRVTRLEIEDAALQKEDDRASRDRLQTLRKELADLRAQADAMTAQWEAERQAIHRLQQLRRELEEVRREAEEAERGYDLNRAAELRHGKLPQLEQRLRAEEERLSTKQHGARLLREEVTDDEIGEVVARWTGIPVARLMEGEREKLLRLDEILHERVIGQDEAVQLVADAVIRARAGVKDPRRPIGSFIFLGPTGVGKTELSRALAQALFDSEDNMVRLDMSEYQERHTVSRLVGAPPGYVGYDEGGQLTEAVRRKPYSVVLFDEIEKAHPDVFNTLLQVLDDGRITDAQGRTVDFRNTVVIMTSNIGSQFLLDGITPDGAISDAARGQVMGDLRGHFRPEFLNRVDEIVLFKPLTLEEIEQIVELQVEDVGRRLAQRRMTVQLNEAALRFIAREGYDPVYGARPLRRFVQREVETRIARRLIAGDLNDGATICIDADDDGLVVTYVSPEDGEGASQDGSGDRERVGVST</sequence>
<keyword evidence="3 10" id="KW-0547">Nucleotide-binding</keyword>
<evidence type="ECO:0000259" key="13">
    <source>
        <dbReference type="PROSITE" id="PS51903"/>
    </source>
</evidence>
<evidence type="ECO:0000256" key="12">
    <source>
        <dbReference type="SAM" id="MobiDB-lite"/>
    </source>
</evidence>
<dbReference type="Pfam" id="PF10431">
    <property type="entry name" value="ClpB_D2-small"/>
    <property type="match status" value="1"/>
</dbReference>
<dbReference type="InterPro" id="IPR003593">
    <property type="entry name" value="AAA+_ATPase"/>
</dbReference>
<comment type="subcellular location">
    <subcellularLocation>
        <location evidence="11">Cytoplasm</location>
    </subcellularLocation>
</comment>
<keyword evidence="15" id="KW-1185">Reference proteome</keyword>
<evidence type="ECO:0000313" key="15">
    <source>
        <dbReference type="Proteomes" id="UP001284601"/>
    </source>
</evidence>
<dbReference type="PANTHER" id="PTHR11638:SF18">
    <property type="entry name" value="HEAT SHOCK PROTEIN 104"/>
    <property type="match status" value="1"/>
</dbReference>
<dbReference type="Gene3D" id="3.40.50.300">
    <property type="entry name" value="P-loop containing nucleotide triphosphate hydrolases"/>
    <property type="match status" value="3"/>
</dbReference>
<keyword evidence="7 10" id="KW-0143">Chaperone</keyword>
<dbReference type="Pfam" id="PF00004">
    <property type="entry name" value="AAA"/>
    <property type="match status" value="1"/>
</dbReference>
<dbReference type="SUPFAM" id="SSF52540">
    <property type="entry name" value="P-loop containing nucleoside triphosphate hydrolases"/>
    <property type="match status" value="2"/>
</dbReference>
<accession>A0ABU4HIJ3</accession>
<comment type="subunit">
    <text evidence="8">Homohexamer. The oligomerization is ATP-dependent.</text>
</comment>
<comment type="subunit">
    <text evidence="11">Homohexamer; The oligomerization is ATP-dependent.</text>
</comment>
<keyword evidence="2 9" id="KW-0677">Repeat</keyword>
<comment type="caution">
    <text evidence="14">The sequence shown here is derived from an EMBL/GenBank/DDBJ whole genome shotgun (WGS) entry which is preliminary data.</text>
</comment>
<dbReference type="PROSITE" id="PS51903">
    <property type="entry name" value="CLP_R"/>
    <property type="match status" value="1"/>
</dbReference>
<keyword evidence="6 11" id="KW-0175">Coiled coil</keyword>
<feature type="domain" description="Clp R" evidence="13">
    <location>
        <begin position="3"/>
        <end position="151"/>
    </location>
</feature>
<dbReference type="SMART" id="SM01086">
    <property type="entry name" value="ClpB_D2-small"/>
    <property type="match status" value="1"/>
</dbReference>
<reference evidence="14 15" key="2">
    <citation type="submission" date="2023-10" db="EMBL/GenBank/DDBJ databases">
        <authorList>
            <person name="Han X.F."/>
        </authorList>
    </citation>
    <scope>NUCLEOTIDE SEQUENCE [LARGE SCALE GENOMIC DNA]</scope>
    <source>
        <strain evidence="14 15">KCTC 39840</strain>
    </source>
</reference>
<feature type="compositionally biased region" description="Basic and acidic residues" evidence="12">
    <location>
        <begin position="882"/>
        <end position="892"/>
    </location>
</feature>
<evidence type="ECO:0000256" key="1">
    <source>
        <dbReference type="ARBA" id="ARBA00008675"/>
    </source>
</evidence>
<gene>
    <name evidence="11 14" type="primary">clpB</name>
    <name evidence="14" type="ORF">R7226_02205</name>
</gene>
<dbReference type="InterPro" id="IPR050130">
    <property type="entry name" value="ClpA_ClpB"/>
</dbReference>
<feature type="region of interest" description="Disordered" evidence="12">
    <location>
        <begin position="870"/>
        <end position="892"/>
    </location>
</feature>
<dbReference type="SMART" id="SM00382">
    <property type="entry name" value="AAA"/>
    <property type="match status" value="2"/>
</dbReference>
<dbReference type="Gene3D" id="1.10.8.60">
    <property type="match status" value="1"/>
</dbReference>
<evidence type="ECO:0000256" key="2">
    <source>
        <dbReference type="ARBA" id="ARBA00022737"/>
    </source>
</evidence>
<dbReference type="InterPro" id="IPR036628">
    <property type="entry name" value="Clp_N_dom_sf"/>
</dbReference>
<evidence type="ECO:0000256" key="5">
    <source>
        <dbReference type="ARBA" id="ARBA00023016"/>
    </source>
</evidence>
<dbReference type="InterPro" id="IPR027417">
    <property type="entry name" value="P-loop_NTPase"/>
</dbReference>
<comment type="similarity">
    <text evidence="1 10">Belongs to the ClpA/ClpB family.</text>
</comment>
<dbReference type="InterPro" id="IPR041546">
    <property type="entry name" value="ClpA/ClpB_AAA_lid"/>
</dbReference>